<feature type="transmembrane region" description="Helical" evidence="1">
    <location>
        <begin position="15"/>
        <end position="36"/>
    </location>
</feature>
<evidence type="ECO:0000313" key="2">
    <source>
        <dbReference type="EMBL" id="GLR66580.1"/>
    </source>
</evidence>
<proteinExistence type="predicted"/>
<dbReference type="Proteomes" id="UP001156641">
    <property type="component" value="Unassembled WGS sequence"/>
</dbReference>
<organism evidence="2 3">
    <name type="scientific">Acidocella aquatica</name>
    <dbReference type="NCBI Taxonomy" id="1922313"/>
    <lineage>
        <taxon>Bacteria</taxon>
        <taxon>Pseudomonadati</taxon>
        <taxon>Pseudomonadota</taxon>
        <taxon>Alphaproteobacteria</taxon>
        <taxon>Acetobacterales</taxon>
        <taxon>Acidocellaceae</taxon>
        <taxon>Acidocella</taxon>
    </lineage>
</organism>
<gene>
    <name evidence="2" type="ORF">GCM10010909_12600</name>
</gene>
<protein>
    <submittedName>
        <fullName evidence="2">Uncharacterized protein</fullName>
    </submittedName>
</protein>
<keyword evidence="1" id="KW-1133">Transmembrane helix</keyword>
<keyword evidence="1" id="KW-0472">Membrane</keyword>
<feature type="transmembrane region" description="Helical" evidence="1">
    <location>
        <begin position="57"/>
        <end position="76"/>
    </location>
</feature>
<reference evidence="3" key="1">
    <citation type="journal article" date="2019" name="Int. J. Syst. Evol. Microbiol.">
        <title>The Global Catalogue of Microorganisms (GCM) 10K type strain sequencing project: providing services to taxonomists for standard genome sequencing and annotation.</title>
        <authorList>
            <consortium name="The Broad Institute Genomics Platform"/>
            <consortium name="The Broad Institute Genome Sequencing Center for Infectious Disease"/>
            <person name="Wu L."/>
            <person name="Ma J."/>
        </authorList>
    </citation>
    <scope>NUCLEOTIDE SEQUENCE [LARGE SCALE GENOMIC DNA]</scope>
    <source>
        <strain evidence="3">NBRC 112502</strain>
    </source>
</reference>
<feature type="transmembrane region" description="Helical" evidence="1">
    <location>
        <begin position="120"/>
        <end position="138"/>
    </location>
</feature>
<keyword evidence="1" id="KW-0812">Transmembrane</keyword>
<accession>A0ABQ6A289</accession>
<sequence length="183" mass="19710">MQGLVDFTTALADCIAVILPALCYLAACGCFLFFAWTLWTWSEPHSRYNHRHIGQPWVPFVSLILCGVFASFPKFLSMADVSAGTNLAVGLTSYAPTTPPNAANGLGATPQASVVDVVTMFQYFFEAFGAACVFWAIMRWRGMVNGRVNGSPTSCAIQFIFGVMCINIVTIATGVVNLFQTGG</sequence>
<dbReference type="EMBL" id="BSOS01000026">
    <property type="protein sequence ID" value="GLR66580.1"/>
    <property type="molecule type" value="Genomic_DNA"/>
</dbReference>
<evidence type="ECO:0000313" key="3">
    <source>
        <dbReference type="Proteomes" id="UP001156641"/>
    </source>
</evidence>
<comment type="caution">
    <text evidence="2">The sequence shown here is derived from an EMBL/GenBank/DDBJ whole genome shotgun (WGS) entry which is preliminary data.</text>
</comment>
<feature type="transmembrane region" description="Helical" evidence="1">
    <location>
        <begin position="159"/>
        <end position="179"/>
    </location>
</feature>
<keyword evidence="3" id="KW-1185">Reference proteome</keyword>
<evidence type="ECO:0000256" key="1">
    <source>
        <dbReference type="SAM" id="Phobius"/>
    </source>
</evidence>
<name>A0ABQ6A289_9PROT</name>